<accession>A0ACC2XY92</accession>
<name>A0ACC2XY92_9TREE</name>
<dbReference type="Proteomes" id="UP001234202">
    <property type="component" value="Unassembled WGS sequence"/>
</dbReference>
<protein>
    <submittedName>
        <fullName evidence="1">Uncharacterized protein</fullName>
    </submittedName>
</protein>
<reference evidence="1" key="1">
    <citation type="submission" date="2023-04" db="EMBL/GenBank/DDBJ databases">
        <title>Draft Genome sequencing of Naganishia species isolated from polar environments using Oxford Nanopore Technology.</title>
        <authorList>
            <person name="Leo P."/>
            <person name="Venkateswaran K."/>
        </authorList>
    </citation>
    <scope>NUCLEOTIDE SEQUENCE</scope>
    <source>
        <strain evidence="1">DBVPG 5303</strain>
    </source>
</reference>
<gene>
    <name evidence="1" type="ORF">QFC24_000424</name>
</gene>
<evidence type="ECO:0000313" key="2">
    <source>
        <dbReference type="Proteomes" id="UP001234202"/>
    </source>
</evidence>
<keyword evidence="2" id="KW-1185">Reference proteome</keyword>
<evidence type="ECO:0000313" key="1">
    <source>
        <dbReference type="EMBL" id="KAJ9128132.1"/>
    </source>
</evidence>
<organism evidence="1 2">
    <name type="scientific">Naganishia onofrii</name>
    <dbReference type="NCBI Taxonomy" id="1851511"/>
    <lineage>
        <taxon>Eukaryota</taxon>
        <taxon>Fungi</taxon>
        <taxon>Dikarya</taxon>
        <taxon>Basidiomycota</taxon>
        <taxon>Agaricomycotina</taxon>
        <taxon>Tremellomycetes</taxon>
        <taxon>Filobasidiales</taxon>
        <taxon>Filobasidiaceae</taxon>
        <taxon>Naganishia</taxon>
    </lineage>
</organism>
<sequence>MSSVYYKFASSKNESRVTFDGTHISVFDIKKEIMLNNKMGSGKDFDLGLYDAATGEELKDDHYQVPRSKSLIARRLPPANKAKGGSAAKYIAGTSAALGGRDDLLDRRVEAGSRAELLAKKGLSMPGMPGGKHMTARFDGKSDPSGSSTAANALPAVSTGSTEEDARLAAMMQQQDAQWLEEQNQLSQQTRVAYDGAGRGRGTFRGGAAGRGGASGRGGLSTANYNYLLDPEKPPPPGYICYRCGQKGHWIQACPTNENPEWENKPRFKRTTGIPRSFLKTVEQPAAGEGGNAGVMITADGSFVTIQSDTEAWKKHTKAKALTEADVREGAGTDSALSCPICSRLLREAVRTPCCKTLYCEECIHTALLEQDFVCPNCESKIVSLDRLKPDDEARRKVEDFVKFEIERSRESNGTGDSAGDSDADNSGEKRVKEEENATEGAKKEESPKPAATSPQKAEEAVKEGTPEPGEITGNEAQANANMGMANGNFDMNAMNMMGMMMGMNPMMQFQALQMQATQVITLLEPLEYLYIQLTLCMFQTVMALQNPQLPPPMRMQLMMQLQMQQNAMQMLMGGHPMAMMGGNNNMGNTGHSGANTPNGNHHMQSHHQQPQHQPQPQQQRRPVGRSPQKMGGNGLPMQGQAGQLQQQTANAGQGNGSPNQLQNAERTGSKRKLDDLSDEGQNGAKDDSETKAPKQIKTQ</sequence>
<comment type="caution">
    <text evidence="1">The sequence shown here is derived from an EMBL/GenBank/DDBJ whole genome shotgun (WGS) entry which is preliminary data.</text>
</comment>
<dbReference type="EMBL" id="JASBWV010000001">
    <property type="protein sequence ID" value="KAJ9128132.1"/>
    <property type="molecule type" value="Genomic_DNA"/>
</dbReference>
<proteinExistence type="predicted"/>